<dbReference type="InterPro" id="IPR050756">
    <property type="entry name" value="CSN3"/>
</dbReference>
<dbReference type="Pfam" id="PF22788">
    <property type="entry name" value="COP9_hel_rpt"/>
    <property type="match status" value="1"/>
</dbReference>
<reference evidence="3" key="1">
    <citation type="submission" date="2023-06" db="EMBL/GenBank/DDBJ databases">
        <title>Genome-scale phylogeny and comparative genomics of the fungal order Sordariales.</title>
        <authorList>
            <consortium name="Lawrence Berkeley National Laboratory"/>
            <person name="Hensen N."/>
            <person name="Bonometti L."/>
            <person name="Westerberg I."/>
            <person name="Brannstrom I.O."/>
            <person name="Guillou S."/>
            <person name="Cros-Aarteil S."/>
            <person name="Calhoun S."/>
            <person name="Haridas S."/>
            <person name="Kuo A."/>
            <person name="Mondo S."/>
            <person name="Pangilinan J."/>
            <person name="Riley R."/>
            <person name="Labutti K."/>
            <person name="Andreopoulos B."/>
            <person name="Lipzen A."/>
            <person name="Chen C."/>
            <person name="Yanf M."/>
            <person name="Daum C."/>
            <person name="Ng V."/>
            <person name="Clum A."/>
            <person name="Steindorff A."/>
            <person name="Ohm R."/>
            <person name="Martin F."/>
            <person name="Silar P."/>
            <person name="Natvig D."/>
            <person name="Lalanne C."/>
            <person name="Gautier V."/>
            <person name="Ament-Velasquez S.L."/>
            <person name="Kruys A."/>
            <person name="Hutchinson M.I."/>
            <person name="Powell A.J."/>
            <person name="Barry K."/>
            <person name="Miller A.N."/>
            <person name="Grigoriev I.V."/>
            <person name="Debuchy R."/>
            <person name="Gladieux P."/>
            <person name="Thoren M.H."/>
            <person name="Johannesson H."/>
        </authorList>
    </citation>
    <scope>NUCLEOTIDE SEQUENCE</scope>
    <source>
        <strain evidence="3">PSN4</strain>
    </source>
</reference>
<dbReference type="Proteomes" id="UP001239445">
    <property type="component" value="Unassembled WGS sequence"/>
</dbReference>
<keyword evidence="4" id="KW-1185">Reference proteome</keyword>
<dbReference type="AlphaFoldDB" id="A0AAJ0BBK5"/>
<name>A0AAJ0BBK5_9PEZI</name>
<evidence type="ECO:0000256" key="1">
    <source>
        <dbReference type="ARBA" id="ARBA00022490"/>
    </source>
</evidence>
<dbReference type="EMBL" id="MU839835">
    <property type="protein sequence ID" value="KAK1754795.1"/>
    <property type="molecule type" value="Genomic_DNA"/>
</dbReference>
<accession>A0AAJ0BBK5</accession>
<feature type="domain" description="COP9 signalosome complex subunit 3 N-terminal helical repeats" evidence="2">
    <location>
        <begin position="43"/>
        <end position="279"/>
    </location>
</feature>
<proteinExistence type="predicted"/>
<dbReference type="InterPro" id="IPR055089">
    <property type="entry name" value="COP9_N"/>
</dbReference>
<evidence type="ECO:0000313" key="4">
    <source>
        <dbReference type="Proteomes" id="UP001239445"/>
    </source>
</evidence>
<evidence type="ECO:0000259" key="2">
    <source>
        <dbReference type="Pfam" id="PF22788"/>
    </source>
</evidence>
<organism evidence="3 4">
    <name type="scientific">Echria macrotheca</name>
    <dbReference type="NCBI Taxonomy" id="438768"/>
    <lineage>
        <taxon>Eukaryota</taxon>
        <taxon>Fungi</taxon>
        <taxon>Dikarya</taxon>
        <taxon>Ascomycota</taxon>
        <taxon>Pezizomycotina</taxon>
        <taxon>Sordariomycetes</taxon>
        <taxon>Sordariomycetidae</taxon>
        <taxon>Sordariales</taxon>
        <taxon>Schizotheciaceae</taxon>
        <taxon>Echria</taxon>
    </lineage>
</organism>
<comment type="caution">
    <text evidence="3">The sequence shown here is derived from an EMBL/GenBank/DDBJ whole genome shotgun (WGS) entry which is preliminary data.</text>
</comment>
<dbReference type="PANTHER" id="PTHR10758:SF1">
    <property type="entry name" value="COP9 SIGNALOSOME COMPLEX SUBUNIT 3"/>
    <property type="match status" value="1"/>
</dbReference>
<dbReference type="GO" id="GO:0008180">
    <property type="term" value="C:COP9 signalosome"/>
    <property type="evidence" value="ECO:0007669"/>
    <property type="project" value="TreeGrafter"/>
</dbReference>
<dbReference type="PANTHER" id="PTHR10758">
    <property type="entry name" value="26S PROTEASOME NON-ATPASE REGULATORY SUBUNIT 3/COP9 SIGNALOSOME COMPLEX SUBUNIT 3"/>
    <property type="match status" value="1"/>
</dbReference>
<gene>
    <name evidence="3" type="ORF">QBC47DRAFT_384978</name>
</gene>
<dbReference type="GO" id="GO:0006511">
    <property type="term" value="P:ubiquitin-dependent protein catabolic process"/>
    <property type="evidence" value="ECO:0007669"/>
    <property type="project" value="TreeGrafter"/>
</dbReference>
<sequence>MERFLPVLLDFPESPEPADNQSYDKAIRRHLQRLEQLIKDDSSSFTSHARELLKHVDPTINSISYLALLQAVLSGEKTPQADSSLLSCITKFLLTFDGRQMRYVASALSRLLSLVEEGVIFPASIAVELLATALLRFDPTGTMLTCHHLALVKMAYTTDNIDLVLPVIEQTVVFYPGMKGTTADGQYLCDMQLYPSTFIFDDGFTTKLSSTMVLRYEYECALCFISKRSWQRAFDALQRIITFPSKDTTCSKIMAEGYKKWLLVGLLLTGKTPSLPALTYGGPQKAYGVLGKPYAAIAKAFEGDSADVLKAEFESLGPQFWAEEGNLGLMNEVLSHYQRWKIVDLSAIYTKISLEEIRQLTQSAETGGPLETVEEIFQLLVDMVKGGMLKGVPTLPANGQPGYLEFFTEAEDLSERDFADQIARIATRVAQLQPLMKATNDRLTTSREYLRYLSKEQKNKDKDGRDPVANFETQIEDEDLMTGVMIGP</sequence>
<protein>
    <submittedName>
        <fullName evidence="3">COP9 signalosome complex subunit 3</fullName>
    </submittedName>
</protein>
<keyword evidence="1" id="KW-0963">Cytoplasm</keyword>
<evidence type="ECO:0000313" key="3">
    <source>
        <dbReference type="EMBL" id="KAK1754795.1"/>
    </source>
</evidence>